<dbReference type="GeneID" id="28986510"/>
<protein>
    <recommendedName>
        <fullName evidence="3">Glycogen debranching enzyme</fullName>
    </recommendedName>
</protein>
<name>A0A0J1BCM9_9TREE</name>
<organism evidence="1 2">
    <name type="scientific">Cutaneotrichosporon oleaginosum</name>
    <dbReference type="NCBI Taxonomy" id="879819"/>
    <lineage>
        <taxon>Eukaryota</taxon>
        <taxon>Fungi</taxon>
        <taxon>Dikarya</taxon>
        <taxon>Basidiomycota</taxon>
        <taxon>Agaricomycotina</taxon>
        <taxon>Tremellomycetes</taxon>
        <taxon>Trichosporonales</taxon>
        <taxon>Trichosporonaceae</taxon>
        <taxon>Cutaneotrichosporon</taxon>
    </lineage>
</organism>
<dbReference type="InterPro" id="IPR008928">
    <property type="entry name" value="6-hairpin_glycosidase_sf"/>
</dbReference>
<sequence length="700" mass="75139">MTQNMQTNASSNTPALNTGPLKFAGHANWIFRDDVTAAQIVISDTASPNPVRFINAFPEGNTGVLAFFHPLSDVLGVTLHNASSILHDDGQRGLAGTLNFDGDARLGQTILGSVRTIREVVEDGKSTNLVTRLGGYSPDSVWLTRTWLDGTVQYLGLFAGNNTDLAVQPSDEPTGFPSVNISRIDPGRNATVKFESTFNMSSSLRGLGMDDLFSSDGDPDIISAIRAAPQIVDQLAFLAYESQFLAGGWRFLTYFGRDTLLAMQVLLPVLSPQACEGILAGVIQRTGPDGELCHEETIGDYASILNTREGRPERGSAPVYDYKMVDTDFLLLPALAAYAERYPVRAKDLMARNSTLVPGTFGELVARNADRVLRLARPFAESAVKEHLIDLKAWPFGNWRDSAAGNGWGHYSFDVNCAMVPAALRAISDLAGTLLPAAGYDARAWADIWETEACKLFALPISSADAESRVHTYVRAANLTTGLLSGAGSLNGSTSSGWNDPPHVVGAGSPLYALALSDSAPPVMVQHSDLAFALLYSPSVPEGIIRATIEALQPYPRGLLTNVGMVVANAAYDPNAAPTTFANTAYHGAVVWSWQQAWMAAGIERQLRICETTKPPWCALAPALRQAQMRLWDAIAGAESVLWTEVWSPVLQGDRFAIGDLGAISTDGSEGDAVQLWSYTFLALRDARTGRPVAAGFEGV</sequence>
<dbReference type="AlphaFoldDB" id="A0A0J1BCM9"/>
<dbReference type="EMBL" id="KQ087180">
    <property type="protein sequence ID" value="KLT45789.1"/>
    <property type="molecule type" value="Genomic_DNA"/>
</dbReference>
<evidence type="ECO:0000313" key="1">
    <source>
        <dbReference type="EMBL" id="KLT45789.1"/>
    </source>
</evidence>
<proteinExistence type="predicted"/>
<keyword evidence="2" id="KW-1185">Reference proteome</keyword>
<evidence type="ECO:0000313" key="2">
    <source>
        <dbReference type="Proteomes" id="UP000053611"/>
    </source>
</evidence>
<dbReference type="OrthoDB" id="2591256at2759"/>
<accession>A0A0J1BCM9</accession>
<reference evidence="1 2" key="1">
    <citation type="submission" date="2015-03" db="EMBL/GenBank/DDBJ databases">
        <title>Genomics and transcriptomics of the oil-accumulating basidiomycete yeast T. oleaginosus allow insights into substrate utilization and the diverse evolutionary trajectories of mating systems in fungi.</title>
        <authorList>
            <consortium name="DOE Joint Genome Institute"/>
            <person name="Kourist R."/>
            <person name="Kracht O."/>
            <person name="Bracharz F."/>
            <person name="Lipzen A."/>
            <person name="Nolan M."/>
            <person name="Ohm R."/>
            <person name="Grigoriev I."/>
            <person name="Sun S."/>
            <person name="Heitman J."/>
            <person name="Bruck T."/>
            <person name="Nowrousian M."/>
        </authorList>
    </citation>
    <scope>NUCLEOTIDE SEQUENCE [LARGE SCALE GENOMIC DNA]</scope>
    <source>
        <strain evidence="1 2">IBC0246</strain>
    </source>
</reference>
<dbReference type="Proteomes" id="UP000053611">
    <property type="component" value="Unassembled WGS sequence"/>
</dbReference>
<evidence type="ECO:0008006" key="3">
    <source>
        <dbReference type="Google" id="ProtNLM"/>
    </source>
</evidence>
<dbReference type="SUPFAM" id="SSF48208">
    <property type="entry name" value="Six-hairpin glycosidases"/>
    <property type="match status" value="1"/>
</dbReference>
<gene>
    <name evidence="1" type="ORF">CC85DRAFT_310507</name>
</gene>
<dbReference type="RefSeq" id="XP_018282280.1">
    <property type="nucleotide sequence ID" value="XM_018425907.1"/>
</dbReference>
<dbReference type="GO" id="GO:0005975">
    <property type="term" value="P:carbohydrate metabolic process"/>
    <property type="evidence" value="ECO:0007669"/>
    <property type="project" value="InterPro"/>
</dbReference>